<protein>
    <submittedName>
        <fullName evidence="2">Uncharacterized protein</fullName>
    </submittedName>
</protein>
<name>A0AAD7RRV8_9TELE</name>
<evidence type="ECO:0000313" key="2">
    <source>
        <dbReference type="EMBL" id="KAJ8389095.1"/>
    </source>
</evidence>
<organism evidence="2 3">
    <name type="scientific">Aldrovandia affinis</name>
    <dbReference type="NCBI Taxonomy" id="143900"/>
    <lineage>
        <taxon>Eukaryota</taxon>
        <taxon>Metazoa</taxon>
        <taxon>Chordata</taxon>
        <taxon>Craniata</taxon>
        <taxon>Vertebrata</taxon>
        <taxon>Euteleostomi</taxon>
        <taxon>Actinopterygii</taxon>
        <taxon>Neopterygii</taxon>
        <taxon>Teleostei</taxon>
        <taxon>Notacanthiformes</taxon>
        <taxon>Halosauridae</taxon>
        <taxon>Aldrovandia</taxon>
    </lineage>
</organism>
<evidence type="ECO:0000256" key="1">
    <source>
        <dbReference type="SAM" id="MobiDB-lite"/>
    </source>
</evidence>
<keyword evidence="3" id="KW-1185">Reference proteome</keyword>
<reference evidence="2" key="1">
    <citation type="journal article" date="2023" name="Science">
        <title>Genome structures resolve the early diversification of teleost fishes.</title>
        <authorList>
            <person name="Parey E."/>
            <person name="Louis A."/>
            <person name="Montfort J."/>
            <person name="Bouchez O."/>
            <person name="Roques C."/>
            <person name="Iampietro C."/>
            <person name="Lluch J."/>
            <person name="Castinel A."/>
            <person name="Donnadieu C."/>
            <person name="Desvignes T."/>
            <person name="Floi Bucao C."/>
            <person name="Jouanno E."/>
            <person name="Wen M."/>
            <person name="Mejri S."/>
            <person name="Dirks R."/>
            <person name="Jansen H."/>
            <person name="Henkel C."/>
            <person name="Chen W.J."/>
            <person name="Zahm M."/>
            <person name="Cabau C."/>
            <person name="Klopp C."/>
            <person name="Thompson A.W."/>
            <person name="Robinson-Rechavi M."/>
            <person name="Braasch I."/>
            <person name="Lecointre G."/>
            <person name="Bobe J."/>
            <person name="Postlethwait J.H."/>
            <person name="Berthelot C."/>
            <person name="Roest Crollius H."/>
            <person name="Guiguen Y."/>
        </authorList>
    </citation>
    <scope>NUCLEOTIDE SEQUENCE</scope>
    <source>
        <strain evidence="2">NC1722</strain>
    </source>
</reference>
<dbReference type="AlphaFoldDB" id="A0AAD7RRV8"/>
<comment type="caution">
    <text evidence="2">The sequence shown here is derived from an EMBL/GenBank/DDBJ whole genome shotgun (WGS) entry which is preliminary data.</text>
</comment>
<accession>A0AAD7RRV8</accession>
<feature type="region of interest" description="Disordered" evidence="1">
    <location>
        <begin position="36"/>
        <end position="89"/>
    </location>
</feature>
<sequence length="117" mass="13046">MVSLVPVTNWLRQATCSFTPAHVCVRERELMIMKKRKQSLKEPSLVNTDHRSDECATPAHYTGLQPIASDSRKASSTPKSSRQATPTVMNISLSWPAEETIPSTDLRGKCLPLLARR</sequence>
<proteinExistence type="predicted"/>
<gene>
    <name evidence="2" type="ORF">AAFF_G00123010</name>
</gene>
<feature type="compositionally biased region" description="Polar residues" evidence="1">
    <location>
        <begin position="74"/>
        <end position="89"/>
    </location>
</feature>
<dbReference type="EMBL" id="JAINUG010000186">
    <property type="protein sequence ID" value="KAJ8389095.1"/>
    <property type="molecule type" value="Genomic_DNA"/>
</dbReference>
<evidence type="ECO:0000313" key="3">
    <source>
        <dbReference type="Proteomes" id="UP001221898"/>
    </source>
</evidence>
<dbReference type="Proteomes" id="UP001221898">
    <property type="component" value="Unassembled WGS sequence"/>
</dbReference>